<comment type="caution">
    <text evidence="1">The sequence shown here is derived from an EMBL/GenBank/DDBJ whole genome shotgun (WGS) entry which is preliminary data.</text>
</comment>
<reference evidence="1 2" key="1">
    <citation type="submission" date="2023-04" db="EMBL/GenBank/DDBJ databases">
        <title>A long-awaited taxogenomic arrangement of the family Halomonadaceae.</title>
        <authorList>
            <person name="De La Haba R."/>
            <person name="Chuvochina M."/>
            <person name="Wittouck S."/>
            <person name="Arahal D.R."/>
            <person name="Sanchez-Porro C."/>
            <person name="Hugenholtz P."/>
            <person name="Ventosa A."/>
        </authorList>
    </citation>
    <scope>NUCLEOTIDE SEQUENCE [LARGE SCALE GENOMIC DNA]</scope>
    <source>
        <strain evidence="1 2">DSM 22428</strain>
    </source>
</reference>
<proteinExistence type="predicted"/>
<evidence type="ECO:0000313" key="1">
    <source>
        <dbReference type="EMBL" id="MDR5897321.1"/>
    </source>
</evidence>
<dbReference type="Proteomes" id="UP001269375">
    <property type="component" value="Unassembled WGS sequence"/>
</dbReference>
<organism evidence="1 2">
    <name type="scientific">Larsenimonas suaedae</name>
    <dbReference type="NCBI Taxonomy" id="1851019"/>
    <lineage>
        <taxon>Bacteria</taxon>
        <taxon>Pseudomonadati</taxon>
        <taxon>Pseudomonadota</taxon>
        <taxon>Gammaproteobacteria</taxon>
        <taxon>Oceanospirillales</taxon>
        <taxon>Halomonadaceae</taxon>
        <taxon>Larsenimonas</taxon>
    </lineage>
</organism>
<keyword evidence="2" id="KW-1185">Reference proteome</keyword>
<gene>
    <name evidence="1" type="ORF">QC825_14715</name>
</gene>
<accession>A0ABU1H0I5</accession>
<evidence type="ECO:0000313" key="2">
    <source>
        <dbReference type="Proteomes" id="UP001269375"/>
    </source>
</evidence>
<name>A0ABU1H0I5_9GAMM</name>
<sequence>MKICKSIGCETKFSSTLPGDFCEKCQGHLEQFPHPDIDIQLESTPKIQKPSGLSLEMEAGPEFTSSGGDNDYWLVNINDPKRLEPYKAECEDIIENLEMTFQEGEAFKALWRKCKLRLGDGKPGDTEVRNSEKVAHYGARMAVMDKRRAQRATHFII</sequence>
<dbReference type="RefSeq" id="WP_251595629.1">
    <property type="nucleotide sequence ID" value="NZ_JAMLJI010000006.1"/>
</dbReference>
<dbReference type="EMBL" id="JARWAO010000010">
    <property type="protein sequence ID" value="MDR5897321.1"/>
    <property type="molecule type" value="Genomic_DNA"/>
</dbReference>
<protein>
    <submittedName>
        <fullName evidence="1">Uncharacterized protein</fullName>
    </submittedName>
</protein>